<accession>A0A3E5BIA3</accession>
<dbReference type="RefSeq" id="WP_117723716.1">
    <property type="nucleotide sequence ID" value="NZ_QSUL01000004.1"/>
</dbReference>
<dbReference type="Proteomes" id="UP000260983">
    <property type="component" value="Unassembled WGS sequence"/>
</dbReference>
<proteinExistence type="predicted"/>
<organism evidence="2 3">
    <name type="scientific">Bacteroides oleiciplenus</name>
    <dbReference type="NCBI Taxonomy" id="626931"/>
    <lineage>
        <taxon>Bacteria</taxon>
        <taxon>Pseudomonadati</taxon>
        <taxon>Bacteroidota</taxon>
        <taxon>Bacteroidia</taxon>
        <taxon>Bacteroidales</taxon>
        <taxon>Bacteroidaceae</taxon>
        <taxon>Bacteroides</taxon>
    </lineage>
</organism>
<dbReference type="EMBL" id="QSUL01000004">
    <property type="protein sequence ID" value="RGN37145.1"/>
    <property type="molecule type" value="Genomic_DNA"/>
</dbReference>
<dbReference type="AlphaFoldDB" id="A0A3E5BIA3"/>
<feature type="chain" id="PRO_5017821050" evidence="1">
    <location>
        <begin position="25"/>
        <end position="373"/>
    </location>
</feature>
<sequence length="373" mass="41485">MNRKINFLVLVTVMVAFFSSCSNNDVYDPTKAADSKKAQYEAAFIKKYGAISPDQDWGFGENPTTRVANPNSNQWKDFTEVPKDITAAEKEKVTEWFKTHKNPTSIAINWSDFFMQHVSSSHANMDYLVAVLPNGDNDHINNFNSSNGVIMLIQKSGTSKFGYNNTLDGKIHYNYTIQYIDGAYYVGFDFEATGQNPNQQEAADSYYSDWIVKITPAKYTNARRIMAEDLGEVGDFDFNDVVFDAAIVEGGDAVITLLAAGGTLPLYIGGESAENEVHNRLGVSTGTMVNTAVGKHQNIPPVMFRLTGYANKTIIDIPITVNGITLKAEIGKAPGKLSVPTTVEWANETQAIDNRYPKFKDYVNNPEIDWWEE</sequence>
<gene>
    <name evidence="2" type="ORF">DXB65_06425</name>
</gene>
<evidence type="ECO:0000313" key="3">
    <source>
        <dbReference type="Proteomes" id="UP000260983"/>
    </source>
</evidence>
<keyword evidence="1" id="KW-0732">Signal</keyword>
<feature type="signal peptide" evidence="1">
    <location>
        <begin position="1"/>
        <end position="24"/>
    </location>
</feature>
<evidence type="ECO:0000313" key="2">
    <source>
        <dbReference type="EMBL" id="RGN37145.1"/>
    </source>
</evidence>
<protein>
    <submittedName>
        <fullName evidence="2">Uncharacterized protein</fullName>
    </submittedName>
</protein>
<reference evidence="2 3" key="1">
    <citation type="submission" date="2018-08" db="EMBL/GenBank/DDBJ databases">
        <title>A genome reference for cultivated species of the human gut microbiota.</title>
        <authorList>
            <person name="Zou Y."/>
            <person name="Xue W."/>
            <person name="Luo G."/>
        </authorList>
    </citation>
    <scope>NUCLEOTIDE SEQUENCE [LARGE SCALE GENOMIC DNA]</scope>
    <source>
        <strain evidence="2 3">OM05-15BH</strain>
    </source>
</reference>
<comment type="caution">
    <text evidence="2">The sequence shown here is derived from an EMBL/GenBank/DDBJ whole genome shotgun (WGS) entry which is preliminary data.</text>
</comment>
<evidence type="ECO:0000256" key="1">
    <source>
        <dbReference type="SAM" id="SignalP"/>
    </source>
</evidence>
<dbReference type="PROSITE" id="PS51257">
    <property type="entry name" value="PROKAR_LIPOPROTEIN"/>
    <property type="match status" value="1"/>
</dbReference>
<name>A0A3E5BIA3_9BACE</name>